<evidence type="ECO:0000313" key="2">
    <source>
        <dbReference type="EMBL" id="GMN46488.1"/>
    </source>
</evidence>
<dbReference type="InterPro" id="IPR037804">
    <property type="entry name" value="SGF73"/>
</dbReference>
<dbReference type="PANTHER" id="PTHR47805">
    <property type="entry name" value="SAGA-ASSOCIATED FACTOR 73"/>
    <property type="match status" value="1"/>
</dbReference>
<comment type="caution">
    <text evidence="2">The sequence shown here is derived from an EMBL/GenBank/DDBJ whole genome shotgun (WGS) entry which is preliminary data.</text>
</comment>
<reference evidence="2" key="1">
    <citation type="submission" date="2023-07" db="EMBL/GenBank/DDBJ databases">
        <title>draft genome sequence of fig (Ficus carica).</title>
        <authorList>
            <person name="Takahashi T."/>
            <person name="Nishimura K."/>
        </authorList>
    </citation>
    <scope>NUCLEOTIDE SEQUENCE</scope>
</reference>
<evidence type="ECO:0008006" key="4">
    <source>
        <dbReference type="Google" id="ProtNLM"/>
    </source>
</evidence>
<proteinExistence type="predicted"/>
<feature type="region of interest" description="Disordered" evidence="1">
    <location>
        <begin position="195"/>
        <end position="219"/>
    </location>
</feature>
<evidence type="ECO:0000256" key="1">
    <source>
        <dbReference type="SAM" id="MobiDB-lite"/>
    </source>
</evidence>
<dbReference type="EMBL" id="BTGU01000023">
    <property type="protein sequence ID" value="GMN46488.1"/>
    <property type="molecule type" value="Genomic_DNA"/>
</dbReference>
<keyword evidence="3" id="KW-1185">Reference proteome</keyword>
<sequence>MVLATGYTTINFQMVCPLGNGRMAVMARLLASGSFSQSIAEEVGHQKLAAQLIFRELSEADEPNLLDEEDMHVFGLKPMTDPLHLVCCNTCKKPVKTSQYAAHAELCRMLKSKDESMLDIDGSVRQRKPTRKERKKSLSAYAGSVEELERSESVDVVDTAIAEPQLDRKIGMNSSCLMEAKRNSSYVDVKNLMDGSGVHPGNTDNSASVMPRPTKRSKMIEGHTSPKATIFESGIPDDNDAGYKKHERVYGCGLPIKDGPVPLATKIYYSQRNNHFRSALCRLYCETVATTKEFCGEMMKTELSSEQMCPTRVLSPDISPKQINGVFNNEGDSLSLPSVQNPDQILAQSSEACLGTYGVCLPPSDFSKQFPVDNVQRPQVAPVSLARNKYLSKPYSFATNSGQPLGAVQQQNEIDKGPTDSFNLFIPPVFIIAEHRPLFIIIQRRKNLLIVEPGGCSRSRPEEEHILCKALASFHLDGEAGTPPILAVFLLSHMGQLGHS</sequence>
<dbReference type="PANTHER" id="PTHR47805:SF1">
    <property type="entry name" value="SAGA-ASSOCIATED FACTOR 73"/>
    <property type="match status" value="1"/>
</dbReference>
<name>A0AA88A1M5_FICCA</name>
<gene>
    <name evidence="2" type="ORF">TIFTF001_015667</name>
</gene>
<accession>A0AA88A1M5</accession>
<dbReference type="AlphaFoldDB" id="A0AA88A1M5"/>
<evidence type="ECO:0000313" key="3">
    <source>
        <dbReference type="Proteomes" id="UP001187192"/>
    </source>
</evidence>
<organism evidence="2 3">
    <name type="scientific">Ficus carica</name>
    <name type="common">Common fig</name>
    <dbReference type="NCBI Taxonomy" id="3494"/>
    <lineage>
        <taxon>Eukaryota</taxon>
        <taxon>Viridiplantae</taxon>
        <taxon>Streptophyta</taxon>
        <taxon>Embryophyta</taxon>
        <taxon>Tracheophyta</taxon>
        <taxon>Spermatophyta</taxon>
        <taxon>Magnoliopsida</taxon>
        <taxon>eudicotyledons</taxon>
        <taxon>Gunneridae</taxon>
        <taxon>Pentapetalae</taxon>
        <taxon>rosids</taxon>
        <taxon>fabids</taxon>
        <taxon>Rosales</taxon>
        <taxon>Moraceae</taxon>
        <taxon>Ficeae</taxon>
        <taxon>Ficus</taxon>
    </lineage>
</organism>
<dbReference type="Proteomes" id="UP001187192">
    <property type="component" value="Unassembled WGS sequence"/>
</dbReference>
<protein>
    <recommendedName>
        <fullName evidence="4">SAGA-associated factor 11</fullName>
    </recommendedName>
</protein>
<dbReference type="GO" id="GO:0000124">
    <property type="term" value="C:SAGA complex"/>
    <property type="evidence" value="ECO:0007669"/>
    <property type="project" value="InterPro"/>
</dbReference>